<evidence type="ECO:0000256" key="2">
    <source>
        <dbReference type="ARBA" id="ARBA00022723"/>
    </source>
</evidence>
<protein>
    <recommendedName>
        <fullName evidence="5">Peptidase M10 metallopeptidase domain-containing protein</fullName>
    </recommendedName>
</protein>
<evidence type="ECO:0000256" key="4">
    <source>
        <dbReference type="ARBA" id="ARBA00022833"/>
    </source>
</evidence>
<name>A0A3E1P2N0_9BACT</name>
<keyword evidence="2" id="KW-0479">Metal-binding</keyword>
<evidence type="ECO:0000256" key="3">
    <source>
        <dbReference type="ARBA" id="ARBA00022801"/>
    </source>
</evidence>
<dbReference type="GO" id="GO:0004222">
    <property type="term" value="F:metalloendopeptidase activity"/>
    <property type="evidence" value="ECO:0007669"/>
    <property type="project" value="InterPro"/>
</dbReference>
<organism evidence="6 7">
    <name type="scientific">Chitinophaga silvisoli</name>
    <dbReference type="NCBI Taxonomy" id="2291814"/>
    <lineage>
        <taxon>Bacteria</taxon>
        <taxon>Pseudomonadati</taxon>
        <taxon>Bacteroidota</taxon>
        <taxon>Chitinophagia</taxon>
        <taxon>Chitinophagales</taxon>
        <taxon>Chitinophagaceae</taxon>
        <taxon>Chitinophaga</taxon>
    </lineage>
</organism>
<dbReference type="AlphaFoldDB" id="A0A3E1P2N0"/>
<sequence length="296" mass="33123">MCLLSPILNIGVVTISKINSAVIYPLQYHQIFNGMAISCRNVFIYSFFLLSCVGSRQGRKPCEESMNWQFEDYSKKPLLANQIFSKGFTVFVVIEGKPKHIAQLRDSVNALIANSFRVALTNWGVSMLINYKRMPKSVQEYLDNYTLKEAGHSTYNAPPVFLVECPENANMVVHVYTDGGKKFPDGNAVLAKAQVQGRTLFINMRDHRMIYNQRAFDLTFENYYNLVPILAHEIGHCFGLNHSRSSNSIMSTKISLLSKFPTAADGDSLAKVLLTRIVGTPAGYFNPTGCIGLRAD</sequence>
<dbReference type="GO" id="GO:0006508">
    <property type="term" value="P:proteolysis"/>
    <property type="evidence" value="ECO:0007669"/>
    <property type="project" value="UniProtKB-KW"/>
</dbReference>
<evidence type="ECO:0000256" key="1">
    <source>
        <dbReference type="ARBA" id="ARBA00022670"/>
    </source>
</evidence>
<dbReference type="Proteomes" id="UP000261174">
    <property type="component" value="Unassembled WGS sequence"/>
</dbReference>
<dbReference type="EMBL" id="QTJV01000004">
    <property type="protein sequence ID" value="RFM34463.1"/>
    <property type="molecule type" value="Genomic_DNA"/>
</dbReference>
<dbReference type="Pfam" id="PF00413">
    <property type="entry name" value="Peptidase_M10"/>
    <property type="match status" value="1"/>
</dbReference>
<keyword evidence="1" id="KW-0645">Protease</keyword>
<comment type="caution">
    <text evidence="6">The sequence shown here is derived from an EMBL/GenBank/DDBJ whole genome shotgun (WGS) entry which is preliminary data.</text>
</comment>
<accession>A0A3E1P2N0</accession>
<keyword evidence="4" id="KW-0862">Zinc</keyword>
<feature type="domain" description="Peptidase M10 metallopeptidase" evidence="5">
    <location>
        <begin position="181"/>
        <end position="256"/>
    </location>
</feature>
<proteinExistence type="predicted"/>
<dbReference type="SUPFAM" id="SSF55486">
    <property type="entry name" value="Metalloproteases ('zincins'), catalytic domain"/>
    <property type="match status" value="1"/>
</dbReference>
<dbReference type="GO" id="GO:0031012">
    <property type="term" value="C:extracellular matrix"/>
    <property type="evidence" value="ECO:0007669"/>
    <property type="project" value="InterPro"/>
</dbReference>
<dbReference type="InterPro" id="IPR001818">
    <property type="entry name" value="Pept_M10_metallopeptidase"/>
</dbReference>
<evidence type="ECO:0000259" key="5">
    <source>
        <dbReference type="Pfam" id="PF00413"/>
    </source>
</evidence>
<evidence type="ECO:0000313" key="7">
    <source>
        <dbReference type="Proteomes" id="UP000261174"/>
    </source>
</evidence>
<reference evidence="6 7" key="1">
    <citation type="submission" date="2018-08" db="EMBL/GenBank/DDBJ databases">
        <title>Chitinophaga sp. K20C18050901, a novel bacterium isolated from forest soil.</title>
        <authorList>
            <person name="Wang C."/>
        </authorList>
    </citation>
    <scope>NUCLEOTIDE SEQUENCE [LARGE SCALE GENOMIC DNA]</scope>
    <source>
        <strain evidence="6 7">K20C18050901</strain>
    </source>
</reference>
<dbReference type="GO" id="GO:0008270">
    <property type="term" value="F:zinc ion binding"/>
    <property type="evidence" value="ECO:0007669"/>
    <property type="project" value="InterPro"/>
</dbReference>
<keyword evidence="3" id="KW-0378">Hydrolase</keyword>
<dbReference type="InterPro" id="IPR024079">
    <property type="entry name" value="MetalloPept_cat_dom_sf"/>
</dbReference>
<keyword evidence="7" id="KW-1185">Reference proteome</keyword>
<gene>
    <name evidence="6" type="ORF">DXN04_14395</name>
</gene>
<dbReference type="Gene3D" id="3.40.390.10">
    <property type="entry name" value="Collagenase (Catalytic Domain)"/>
    <property type="match status" value="1"/>
</dbReference>
<evidence type="ECO:0000313" key="6">
    <source>
        <dbReference type="EMBL" id="RFM34463.1"/>
    </source>
</evidence>